<dbReference type="InterPro" id="IPR029526">
    <property type="entry name" value="PGBD"/>
</dbReference>
<feature type="non-terminal residue" evidence="3">
    <location>
        <position position="170"/>
    </location>
</feature>
<protein>
    <recommendedName>
        <fullName evidence="2">PiggyBac transposable element-derived protein domain-containing protein</fullName>
    </recommendedName>
</protein>
<accession>G5A9U8</accession>
<feature type="domain" description="PiggyBac transposable element-derived protein" evidence="2">
    <location>
        <begin position="21"/>
        <end position="96"/>
    </location>
</feature>
<keyword evidence="4" id="KW-1185">Reference proteome</keyword>
<dbReference type="PANTHER" id="PTHR46599">
    <property type="entry name" value="PIGGYBAC TRANSPOSABLE ELEMENT-DERIVED PROTEIN 4"/>
    <property type="match status" value="1"/>
</dbReference>
<dbReference type="RefSeq" id="XP_009536944.1">
    <property type="nucleotide sequence ID" value="XM_009538649.1"/>
</dbReference>
<evidence type="ECO:0000313" key="4">
    <source>
        <dbReference type="Proteomes" id="UP000002640"/>
    </source>
</evidence>
<proteinExistence type="predicted"/>
<dbReference type="InParanoid" id="G5A9U8"/>
<dbReference type="AlphaFoldDB" id="G5A9U8"/>
<feature type="region of interest" description="Disordered" evidence="1">
    <location>
        <begin position="1"/>
        <end position="28"/>
    </location>
</feature>
<dbReference type="PANTHER" id="PTHR46599:SF3">
    <property type="entry name" value="PIGGYBAC TRANSPOSABLE ELEMENT-DERIVED PROTEIN 4"/>
    <property type="match status" value="1"/>
</dbReference>
<feature type="compositionally biased region" description="Basic and acidic residues" evidence="1">
    <location>
        <begin position="17"/>
        <end position="28"/>
    </location>
</feature>
<dbReference type="Pfam" id="PF13843">
    <property type="entry name" value="DDE_Tnp_1_7"/>
    <property type="match status" value="1"/>
</dbReference>
<evidence type="ECO:0000256" key="1">
    <source>
        <dbReference type="SAM" id="MobiDB-lite"/>
    </source>
</evidence>
<dbReference type="EMBL" id="JH159162">
    <property type="protein sequence ID" value="EGZ07378.1"/>
    <property type="molecule type" value="Genomic_DNA"/>
</dbReference>
<dbReference type="GeneID" id="20661339"/>
<evidence type="ECO:0000313" key="3">
    <source>
        <dbReference type="EMBL" id="EGZ07378.1"/>
    </source>
</evidence>
<gene>
    <name evidence="3" type="ORF">PHYSODRAFT_529221</name>
</gene>
<organism evidence="3 4">
    <name type="scientific">Phytophthora sojae (strain P6497)</name>
    <name type="common">Soybean stem and root rot agent</name>
    <name type="synonym">Phytophthora megasperma f. sp. glycines</name>
    <dbReference type="NCBI Taxonomy" id="1094619"/>
    <lineage>
        <taxon>Eukaryota</taxon>
        <taxon>Sar</taxon>
        <taxon>Stramenopiles</taxon>
        <taxon>Oomycota</taxon>
        <taxon>Peronosporomycetes</taxon>
        <taxon>Peronosporales</taxon>
        <taxon>Peronosporaceae</taxon>
        <taxon>Phytophthora</taxon>
    </lineage>
</organism>
<dbReference type="Proteomes" id="UP000002640">
    <property type="component" value="Unassembled WGS sequence"/>
</dbReference>
<feature type="compositionally biased region" description="Polar residues" evidence="1">
    <location>
        <begin position="1"/>
        <end position="16"/>
    </location>
</feature>
<reference evidence="3 4" key="1">
    <citation type="journal article" date="2006" name="Science">
        <title>Phytophthora genome sequences uncover evolutionary origins and mechanisms of pathogenesis.</title>
        <authorList>
            <person name="Tyler B.M."/>
            <person name="Tripathy S."/>
            <person name="Zhang X."/>
            <person name="Dehal P."/>
            <person name="Jiang R.H."/>
            <person name="Aerts A."/>
            <person name="Arredondo F.D."/>
            <person name="Baxter L."/>
            <person name="Bensasson D."/>
            <person name="Beynon J.L."/>
            <person name="Chapman J."/>
            <person name="Damasceno C.M."/>
            <person name="Dorrance A.E."/>
            <person name="Dou D."/>
            <person name="Dickerman A.W."/>
            <person name="Dubchak I.L."/>
            <person name="Garbelotto M."/>
            <person name="Gijzen M."/>
            <person name="Gordon S.G."/>
            <person name="Govers F."/>
            <person name="Grunwald N.J."/>
            <person name="Huang W."/>
            <person name="Ivors K.L."/>
            <person name="Jones R.W."/>
            <person name="Kamoun S."/>
            <person name="Krampis K."/>
            <person name="Lamour K.H."/>
            <person name="Lee M.K."/>
            <person name="McDonald W.H."/>
            <person name="Medina M."/>
            <person name="Meijer H.J."/>
            <person name="Nordberg E.K."/>
            <person name="Maclean D.J."/>
            <person name="Ospina-Giraldo M.D."/>
            <person name="Morris P.F."/>
            <person name="Phuntumart V."/>
            <person name="Putnam N.H."/>
            <person name="Rash S."/>
            <person name="Rose J.K."/>
            <person name="Sakihama Y."/>
            <person name="Salamov A.A."/>
            <person name="Savidor A."/>
            <person name="Scheuring C.F."/>
            <person name="Smith B.M."/>
            <person name="Sobral B.W."/>
            <person name="Terry A."/>
            <person name="Torto-Alalibo T.A."/>
            <person name="Win J."/>
            <person name="Xu Z."/>
            <person name="Zhang H."/>
            <person name="Grigoriev I.V."/>
            <person name="Rokhsar D.S."/>
            <person name="Boore J.L."/>
        </authorList>
    </citation>
    <scope>NUCLEOTIDE SEQUENCE [LARGE SCALE GENOMIC DNA]</scope>
    <source>
        <strain evidence="3 4">P6497</strain>
    </source>
</reference>
<name>G5A9U8_PHYSP</name>
<dbReference type="KEGG" id="psoj:PHYSODRAFT_529221"/>
<sequence length="170" mass="19055">MTGNSIQGGSATVQERQSSEDGRKARQDPLRHSRLLLQHFQRKFASIAVPFGISSIDEIGVRTKARTLARPFMPLKPDKFAIRFYAVVGWESLYVHSFWDNGSGNTMPTTAAQRYTHLFPSLRHPLHVTLNRPDIPVDPKAAAALWVAMIAHQTKLHQSTTGRRLVVSDN</sequence>
<evidence type="ECO:0000259" key="2">
    <source>
        <dbReference type="Pfam" id="PF13843"/>
    </source>
</evidence>